<dbReference type="PANTHER" id="PTHR12526">
    <property type="entry name" value="GLYCOSYLTRANSFERASE"/>
    <property type="match status" value="1"/>
</dbReference>
<keyword evidence="3" id="KW-0328">Glycosyltransferase</keyword>
<dbReference type="SUPFAM" id="SSF53756">
    <property type="entry name" value="UDP-Glycosyltransferase/glycogen phosphorylase"/>
    <property type="match status" value="1"/>
</dbReference>
<proteinExistence type="predicted"/>
<dbReference type="Gene3D" id="3.40.50.2000">
    <property type="entry name" value="Glycogen Phosphorylase B"/>
    <property type="match status" value="2"/>
</dbReference>
<dbReference type="GO" id="GO:0016757">
    <property type="term" value="F:glycosyltransferase activity"/>
    <property type="evidence" value="ECO:0007669"/>
    <property type="project" value="UniProtKB-KW"/>
</dbReference>
<dbReference type="PANTHER" id="PTHR12526:SF638">
    <property type="entry name" value="SPORE COAT PROTEIN SA"/>
    <property type="match status" value="1"/>
</dbReference>
<name>A0A5J4S885_9ZZZZ</name>
<evidence type="ECO:0000259" key="2">
    <source>
        <dbReference type="Pfam" id="PF13439"/>
    </source>
</evidence>
<keyword evidence="3" id="KW-0808">Transferase</keyword>
<feature type="domain" description="Glycosyl transferase family 1" evidence="1">
    <location>
        <begin position="225"/>
        <end position="376"/>
    </location>
</feature>
<dbReference type="AlphaFoldDB" id="A0A5J4S885"/>
<organism evidence="3">
    <name type="scientific">termite gut metagenome</name>
    <dbReference type="NCBI Taxonomy" id="433724"/>
    <lineage>
        <taxon>unclassified sequences</taxon>
        <taxon>metagenomes</taxon>
        <taxon>organismal metagenomes</taxon>
    </lineage>
</organism>
<dbReference type="Pfam" id="PF13439">
    <property type="entry name" value="Glyco_transf_4"/>
    <property type="match status" value="1"/>
</dbReference>
<accession>A0A5J4S885</accession>
<dbReference type="Pfam" id="PF00534">
    <property type="entry name" value="Glycos_transf_1"/>
    <property type="match status" value="1"/>
</dbReference>
<dbReference type="EC" id="2.4.1.-" evidence="3"/>
<gene>
    <name evidence="3" type="ORF">EZS27_010184</name>
</gene>
<dbReference type="CDD" id="cd03823">
    <property type="entry name" value="GT4_ExpE7-like"/>
    <property type="match status" value="1"/>
</dbReference>
<dbReference type="InterPro" id="IPR001296">
    <property type="entry name" value="Glyco_trans_1"/>
</dbReference>
<evidence type="ECO:0000259" key="1">
    <source>
        <dbReference type="Pfam" id="PF00534"/>
    </source>
</evidence>
<evidence type="ECO:0000313" key="3">
    <source>
        <dbReference type="EMBL" id="KAA6342048.1"/>
    </source>
</evidence>
<sequence>MKQILFINSLYSPNIIGGAEIIMQEQAEHFNKMGYPVAVLTTGKKGSGLSTDVVNGIKVYRAGIKNIYWFYTPNKSNKYVRMLWHLKNIYNKGMRTYVKEVIDIEKPDIVFCHNLNGFSISVWDEIKAAGLPIVQVLHDLYLMCPRSAMFKKGHACDKQCYICHWMRRNHREKSQGVDAVVGVSAFVLNRLKQAGYFENVPSYVIHNAKNIPEPSKRLVWDEQESLRIGYIGTLSRIKGVEWLITQFKRLDNINATLTIAGRGESVEYETYLKELASKDKRIIFSGYVKPIEHYTGIHLSVVPSIWPDTFPSVAFESCAYHVPVITTRMGGLPEIIKESVNGWLCDVNNPDSLGKAILRIYNSPELLHSVSNRARESVNEMLDMERMFLRYKEVIFDLFPE</sequence>
<reference evidence="3" key="1">
    <citation type="submission" date="2019-03" db="EMBL/GenBank/DDBJ databases">
        <title>Single cell metagenomics reveals metabolic interactions within the superorganism composed of flagellate Streblomastix strix and complex community of Bacteroidetes bacteria on its surface.</title>
        <authorList>
            <person name="Treitli S.C."/>
            <person name="Kolisko M."/>
            <person name="Husnik F."/>
            <person name="Keeling P."/>
            <person name="Hampl V."/>
        </authorList>
    </citation>
    <scope>NUCLEOTIDE SEQUENCE</scope>
    <source>
        <strain evidence="3">STM</strain>
    </source>
</reference>
<comment type="caution">
    <text evidence="3">The sequence shown here is derived from an EMBL/GenBank/DDBJ whole genome shotgun (WGS) entry which is preliminary data.</text>
</comment>
<protein>
    <submittedName>
        <fullName evidence="3">N-acetyl-alpha-D-glucosaminyl L-malate synthase</fullName>
        <ecNumber evidence="3">2.4.1.-</ecNumber>
    </submittedName>
</protein>
<feature type="domain" description="Glycosyltransferase subfamily 4-like N-terminal" evidence="2">
    <location>
        <begin position="16"/>
        <end position="208"/>
    </location>
</feature>
<dbReference type="EMBL" id="SNRY01000348">
    <property type="protein sequence ID" value="KAA6342048.1"/>
    <property type="molecule type" value="Genomic_DNA"/>
</dbReference>
<dbReference type="InterPro" id="IPR028098">
    <property type="entry name" value="Glyco_trans_4-like_N"/>
</dbReference>